<feature type="transmembrane region" description="Helical" evidence="1">
    <location>
        <begin position="252"/>
        <end position="274"/>
    </location>
</feature>
<organism evidence="3 4">
    <name type="scientific">Schizopora paradoxa</name>
    <dbReference type="NCBI Taxonomy" id="27342"/>
    <lineage>
        <taxon>Eukaryota</taxon>
        <taxon>Fungi</taxon>
        <taxon>Dikarya</taxon>
        <taxon>Basidiomycota</taxon>
        <taxon>Agaricomycotina</taxon>
        <taxon>Agaricomycetes</taxon>
        <taxon>Hymenochaetales</taxon>
        <taxon>Schizoporaceae</taxon>
        <taxon>Schizopora</taxon>
    </lineage>
</organism>
<keyword evidence="1" id="KW-1133">Transmembrane helix</keyword>
<dbReference type="InterPro" id="IPR045340">
    <property type="entry name" value="DUF6533"/>
</dbReference>
<keyword evidence="1" id="KW-0812">Transmembrane</keyword>
<dbReference type="EMBL" id="KQ086054">
    <property type="protein sequence ID" value="KLO09487.1"/>
    <property type="molecule type" value="Genomic_DNA"/>
</dbReference>
<evidence type="ECO:0000256" key="1">
    <source>
        <dbReference type="SAM" id="Phobius"/>
    </source>
</evidence>
<evidence type="ECO:0000313" key="3">
    <source>
        <dbReference type="EMBL" id="KLO09487.1"/>
    </source>
</evidence>
<feature type="transmembrane region" description="Helical" evidence="1">
    <location>
        <begin position="138"/>
        <end position="159"/>
    </location>
</feature>
<name>A0A0H2RDA6_9AGAM</name>
<evidence type="ECO:0000313" key="4">
    <source>
        <dbReference type="Proteomes" id="UP000053477"/>
    </source>
</evidence>
<evidence type="ECO:0000259" key="2">
    <source>
        <dbReference type="Pfam" id="PF20151"/>
    </source>
</evidence>
<accession>A0A0H2RDA6</accession>
<keyword evidence="4" id="KW-1185">Reference proteome</keyword>
<feature type="transmembrane region" description="Helical" evidence="1">
    <location>
        <begin position="226"/>
        <end position="246"/>
    </location>
</feature>
<sequence length="292" mass="33082">MQHPPLPVDPLLDPHEIIEAAAQGFRDANATRYLSGIGLVLLLYDHFLTFDDEVRLVWKARRSFARSAFLFNRYLVACSLIWVAFFMNDWSGPDISNKACRRVYGATALLGITSIALANILVSLRVIDLWGRTLKIKILMSSGLMTCFLTTFTLMAVALTKMLPHVHYDRVVRVCVPSVKEPEYAAAWGTSMVYEVLVLVSVWLNVLDKPRRLDTRLTQVLHRDGFSFFATLTVFRLFNMLAAAIAPPHLMLVGSFFVWAMTTLVLNRSLLNILDASSVPFRHDVYEIPTRF</sequence>
<dbReference type="OrthoDB" id="3251775at2759"/>
<proteinExistence type="predicted"/>
<feature type="domain" description="DUF6533" evidence="2">
    <location>
        <begin position="33"/>
        <end position="76"/>
    </location>
</feature>
<feature type="transmembrane region" description="Helical" evidence="1">
    <location>
        <begin position="33"/>
        <end position="50"/>
    </location>
</feature>
<keyword evidence="1" id="KW-0472">Membrane</keyword>
<gene>
    <name evidence="3" type="ORF">SCHPADRAFT_943603</name>
</gene>
<feature type="transmembrane region" description="Helical" evidence="1">
    <location>
        <begin position="71"/>
        <end position="91"/>
    </location>
</feature>
<dbReference type="AlphaFoldDB" id="A0A0H2RDA6"/>
<feature type="transmembrane region" description="Helical" evidence="1">
    <location>
        <begin position="103"/>
        <end position="126"/>
    </location>
</feature>
<reference evidence="3 4" key="1">
    <citation type="submission" date="2015-04" db="EMBL/GenBank/DDBJ databases">
        <title>Complete genome sequence of Schizopora paradoxa KUC8140, a cosmopolitan wood degrader in East Asia.</title>
        <authorList>
            <consortium name="DOE Joint Genome Institute"/>
            <person name="Min B."/>
            <person name="Park H."/>
            <person name="Jang Y."/>
            <person name="Kim J.-J."/>
            <person name="Kim K.H."/>
            <person name="Pangilinan J."/>
            <person name="Lipzen A."/>
            <person name="Riley R."/>
            <person name="Grigoriev I.V."/>
            <person name="Spatafora J.W."/>
            <person name="Choi I.-G."/>
        </authorList>
    </citation>
    <scope>NUCLEOTIDE SEQUENCE [LARGE SCALE GENOMIC DNA]</scope>
    <source>
        <strain evidence="3 4">KUC8140</strain>
    </source>
</reference>
<dbReference type="Pfam" id="PF20151">
    <property type="entry name" value="DUF6533"/>
    <property type="match status" value="1"/>
</dbReference>
<dbReference type="Proteomes" id="UP000053477">
    <property type="component" value="Unassembled WGS sequence"/>
</dbReference>
<dbReference type="InParanoid" id="A0A0H2RDA6"/>
<protein>
    <recommendedName>
        <fullName evidence="2">DUF6533 domain-containing protein</fullName>
    </recommendedName>
</protein>
<feature type="transmembrane region" description="Helical" evidence="1">
    <location>
        <begin position="186"/>
        <end position="206"/>
    </location>
</feature>